<sequence length="172" mass="19898">MADYLDDDRLAPVAVGRVEDLTDADKNWFYREALHVIRKTIPGVVLNDLCNPDERFSAPAVITMPPPLANDLPRRTNTRDDWAKTLERESADIERHQRDALRKRDAAAYLRARVDRIDDSVVFDLMQQPSLIYYPKTDEIDSEASYDSHYGHITMLRKAEMRRKLKSPWPSG</sequence>
<evidence type="ECO:0000313" key="2">
    <source>
        <dbReference type="Proteomes" id="UP001444661"/>
    </source>
</evidence>
<dbReference type="Proteomes" id="UP001444661">
    <property type="component" value="Unassembled WGS sequence"/>
</dbReference>
<gene>
    <name evidence="1" type="ORF">PG993_005060</name>
</gene>
<protein>
    <submittedName>
        <fullName evidence="1">Uncharacterized protein</fullName>
    </submittedName>
</protein>
<comment type="caution">
    <text evidence="1">The sequence shown here is derived from an EMBL/GenBank/DDBJ whole genome shotgun (WGS) entry which is preliminary data.</text>
</comment>
<reference evidence="1 2" key="1">
    <citation type="submission" date="2023-01" db="EMBL/GenBank/DDBJ databases">
        <title>Analysis of 21 Apiospora genomes using comparative genomics revels a genus with tremendous synthesis potential of carbohydrate active enzymes and secondary metabolites.</title>
        <authorList>
            <person name="Sorensen T."/>
        </authorList>
    </citation>
    <scope>NUCLEOTIDE SEQUENCE [LARGE SCALE GENOMIC DNA]</scope>
    <source>
        <strain evidence="1 2">CBS 33761</strain>
    </source>
</reference>
<evidence type="ECO:0000313" key="1">
    <source>
        <dbReference type="EMBL" id="KAK8045036.1"/>
    </source>
</evidence>
<keyword evidence="2" id="KW-1185">Reference proteome</keyword>
<name>A0ABR1TGD6_9PEZI</name>
<dbReference type="EMBL" id="JAQQWK010000003">
    <property type="protein sequence ID" value="KAK8045036.1"/>
    <property type="molecule type" value="Genomic_DNA"/>
</dbReference>
<accession>A0ABR1TGD6</accession>
<organism evidence="1 2">
    <name type="scientific">Apiospora rasikravindrae</name>
    <dbReference type="NCBI Taxonomy" id="990691"/>
    <lineage>
        <taxon>Eukaryota</taxon>
        <taxon>Fungi</taxon>
        <taxon>Dikarya</taxon>
        <taxon>Ascomycota</taxon>
        <taxon>Pezizomycotina</taxon>
        <taxon>Sordariomycetes</taxon>
        <taxon>Xylariomycetidae</taxon>
        <taxon>Amphisphaeriales</taxon>
        <taxon>Apiosporaceae</taxon>
        <taxon>Apiospora</taxon>
    </lineage>
</organism>
<proteinExistence type="predicted"/>